<proteinExistence type="predicted"/>
<keyword evidence="2" id="KW-1185">Reference proteome</keyword>
<accession>A0ACA9Y5N1</accession>
<dbReference type="EMBL" id="CALSDN010000003">
    <property type="protein sequence ID" value="CAH6720040.1"/>
    <property type="molecule type" value="Genomic_DNA"/>
</dbReference>
<keyword evidence="1" id="KW-0560">Oxidoreductase</keyword>
<comment type="caution">
    <text evidence="1">The sequence shown here is derived from an EMBL/GenBank/DDBJ whole genome shotgun (WGS) entry which is preliminary data.</text>
</comment>
<protein>
    <submittedName>
        <fullName evidence="1">2-hydroxy-palmitic acid dioxygenase Mpo1p</fullName>
    </submittedName>
</protein>
<evidence type="ECO:0000313" key="2">
    <source>
        <dbReference type="Proteomes" id="UP001152531"/>
    </source>
</evidence>
<reference evidence="1" key="1">
    <citation type="submission" date="2022-06" db="EMBL/GenBank/DDBJ databases">
        <authorList>
            <person name="Legras J.-L."/>
            <person name="Devillers H."/>
            <person name="Grondin C."/>
        </authorList>
    </citation>
    <scope>NUCLEOTIDE SEQUENCE</scope>
    <source>
        <strain evidence="1">CLIB 1444</strain>
    </source>
</reference>
<dbReference type="Proteomes" id="UP001152531">
    <property type="component" value="Unassembled WGS sequence"/>
</dbReference>
<gene>
    <name evidence="1" type="ORF">CLIB1444_03S03070</name>
</gene>
<organism evidence="1 2">
    <name type="scientific">[Candida] jaroonii</name>
    <dbReference type="NCBI Taxonomy" id="467808"/>
    <lineage>
        <taxon>Eukaryota</taxon>
        <taxon>Fungi</taxon>
        <taxon>Dikarya</taxon>
        <taxon>Ascomycota</taxon>
        <taxon>Saccharomycotina</taxon>
        <taxon>Pichiomycetes</taxon>
        <taxon>Debaryomycetaceae</taxon>
        <taxon>Yamadazyma</taxon>
    </lineage>
</organism>
<keyword evidence="1" id="KW-0223">Dioxygenase</keyword>
<evidence type="ECO:0000313" key="1">
    <source>
        <dbReference type="EMBL" id="CAH6720040.1"/>
    </source>
</evidence>
<sequence>MAGLFDLKGHLAFYRAYHSNETNVTIHLICIPIILSSAIFILSKFSLPISIPLLEGYVPHQFINFGTLLSTTYGIYYILLDWQVGIPAALFYGGVGLVYNQLYYFHAPSLLSSITKEELFRFSWITHIVAWLAQFYGHAFHEHRAPALLDNLLQAVVLAPFFVAFEVAFWLGFKLDTQKYMEVEAAKQRKLFETKKSA</sequence>
<name>A0ACA9Y5N1_9ASCO</name>